<proteinExistence type="predicted"/>
<dbReference type="PANTHER" id="PTHR31649">
    <property type="entry name" value="AGAP009604-PA"/>
    <property type="match status" value="1"/>
</dbReference>
<dbReference type="OrthoDB" id="2142040at2759"/>
<dbReference type="Pfam" id="PF11901">
    <property type="entry name" value="DM9"/>
    <property type="match status" value="1"/>
</dbReference>
<dbReference type="EMBL" id="CP012525">
    <property type="protein sequence ID" value="ALC44526.1"/>
    <property type="molecule type" value="Genomic_DNA"/>
</dbReference>
<dbReference type="SMART" id="SM00696">
    <property type="entry name" value="DM9"/>
    <property type="match status" value="2"/>
</dbReference>
<feature type="region of interest" description="Disordered" evidence="1">
    <location>
        <begin position="161"/>
        <end position="187"/>
    </location>
</feature>
<accession>A0A0M4EK77</accession>
<feature type="compositionally biased region" description="Polar residues" evidence="1">
    <location>
        <begin position="177"/>
        <end position="187"/>
    </location>
</feature>
<reference evidence="2 3" key="1">
    <citation type="submission" date="2015-08" db="EMBL/GenBank/DDBJ databases">
        <title>Ancestral chromatin configuration constrains chromatin evolution on differentiating sex chromosomes in Drosophila.</title>
        <authorList>
            <person name="Zhou Q."/>
            <person name="Bachtrog D."/>
        </authorList>
    </citation>
    <scope>NUCLEOTIDE SEQUENCE [LARGE SCALE GENOMIC DNA]</scope>
    <source>
        <tissue evidence="2">Whole larvae</tissue>
    </source>
</reference>
<dbReference type="SMR" id="A0A0M4EK77"/>
<dbReference type="STRING" id="30019.A0A0M4EK77"/>
<evidence type="ECO:0000313" key="3">
    <source>
        <dbReference type="Proteomes" id="UP000494163"/>
    </source>
</evidence>
<name>A0A0M4EK77_DROBS</name>
<evidence type="ECO:0000313" key="2">
    <source>
        <dbReference type="EMBL" id="ALC44526.1"/>
    </source>
</evidence>
<feature type="non-terminal residue" evidence="2">
    <location>
        <position position="1"/>
    </location>
</feature>
<dbReference type="Proteomes" id="UP000494163">
    <property type="component" value="Chromosome 3L"/>
</dbReference>
<dbReference type="AlphaFoldDB" id="A0A0M4EK77"/>
<dbReference type="InterPro" id="IPR006616">
    <property type="entry name" value="DM9_repeat"/>
</dbReference>
<evidence type="ECO:0000256" key="1">
    <source>
        <dbReference type="SAM" id="MobiDB-lite"/>
    </source>
</evidence>
<dbReference type="PANTHER" id="PTHR31649:SF10">
    <property type="entry name" value="IP19903P-RELATED"/>
    <property type="match status" value="1"/>
</dbReference>
<keyword evidence="3" id="KW-1185">Reference proteome</keyword>
<organism evidence="2 3">
    <name type="scientific">Drosophila busckii</name>
    <name type="common">Fruit fly</name>
    <dbReference type="NCBI Taxonomy" id="30019"/>
    <lineage>
        <taxon>Eukaryota</taxon>
        <taxon>Metazoa</taxon>
        <taxon>Ecdysozoa</taxon>
        <taxon>Arthropoda</taxon>
        <taxon>Hexapoda</taxon>
        <taxon>Insecta</taxon>
        <taxon>Pterygota</taxon>
        <taxon>Neoptera</taxon>
        <taxon>Endopterygota</taxon>
        <taxon>Diptera</taxon>
        <taxon>Brachycera</taxon>
        <taxon>Muscomorpha</taxon>
        <taxon>Ephydroidea</taxon>
        <taxon>Drosophilidae</taxon>
        <taxon>Drosophila</taxon>
    </lineage>
</organism>
<sequence length="187" mass="20939">ISLDSQHSWVKGGLSEVVPKNALIGGFNDKGYQLYVGRRIYNNSVLPARVIVETGVSTANWNDTAWVINGATYQLLVTQPDMDYLWVHSYNGYYEQGAIAVGTSDMNERIFICRAQIKNGLMFGSLYLKQNRCVIDGNLLTLYEVLVARPKFEQNPKLQEFHSMPGVPESEDLPISEQVSSAEETTN</sequence>
<gene>
    <name evidence="2" type="ORF">Dbus_chr3Lg1692</name>
</gene>
<dbReference type="OMA" id="TTHWNER"/>
<protein>
    <submittedName>
        <fullName evidence="2">Maker731</fullName>
    </submittedName>
</protein>